<name>A0A939DDD4_9GAMM</name>
<dbReference type="AlphaFoldDB" id="A0A939DDD4"/>
<gene>
    <name evidence="2" type="ORF">JYP50_05965</name>
</gene>
<accession>A0A939DDD4</accession>
<feature type="transmembrane region" description="Helical" evidence="1">
    <location>
        <begin position="75"/>
        <end position="93"/>
    </location>
</feature>
<reference evidence="2" key="1">
    <citation type="submission" date="2021-02" db="EMBL/GenBank/DDBJ databases">
        <title>PHA producing bacteria isolated from coastal sediment in Guangdong, Shenzhen.</title>
        <authorList>
            <person name="Zheng W."/>
            <person name="Yu S."/>
            <person name="Huang Y."/>
        </authorList>
    </citation>
    <scope>NUCLEOTIDE SEQUENCE</scope>
    <source>
        <strain evidence="2">TN14-10</strain>
    </source>
</reference>
<organism evidence="2 3">
    <name type="scientific">Parahaliea mediterranea</name>
    <dbReference type="NCBI Taxonomy" id="651086"/>
    <lineage>
        <taxon>Bacteria</taxon>
        <taxon>Pseudomonadati</taxon>
        <taxon>Pseudomonadota</taxon>
        <taxon>Gammaproteobacteria</taxon>
        <taxon>Cellvibrionales</taxon>
        <taxon>Halieaceae</taxon>
        <taxon>Parahaliea</taxon>
    </lineage>
</organism>
<keyword evidence="1" id="KW-0472">Membrane</keyword>
<dbReference type="Proteomes" id="UP000664303">
    <property type="component" value="Unassembled WGS sequence"/>
</dbReference>
<proteinExistence type="predicted"/>
<evidence type="ECO:0000313" key="3">
    <source>
        <dbReference type="Proteomes" id="UP000664303"/>
    </source>
</evidence>
<comment type="caution">
    <text evidence="2">The sequence shown here is derived from an EMBL/GenBank/DDBJ whole genome shotgun (WGS) entry which is preliminary data.</text>
</comment>
<keyword evidence="1" id="KW-0812">Transmembrane</keyword>
<feature type="transmembrane region" description="Helical" evidence="1">
    <location>
        <begin position="20"/>
        <end position="42"/>
    </location>
</feature>
<sequence>MRHSQPAFHYRRQVAMRVVAAALGGYTLTSAATVLAALVWPLPRAEAVAAATMLSFALYTAVIVWVFAVRRLRTAWWGLAVATATCASLGYLLSPGAAT</sequence>
<evidence type="ECO:0000313" key="2">
    <source>
        <dbReference type="EMBL" id="MBN7796123.1"/>
    </source>
</evidence>
<feature type="transmembrane region" description="Helical" evidence="1">
    <location>
        <begin position="48"/>
        <end position="68"/>
    </location>
</feature>
<keyword evidence="1" id="KW-1133">Transmembrane helix</keyword>
<keyword evidence="3" id="KW-1185">Reference proteome</keyword>
<evidence type="ECO:0000256" key="1">
    <source>
        <dbReference type="SAM" id="Phobius"/>
    </source>
</evidence>
<dbReference type="RefSeq" id="WP_206559569.1">
    <property type="nucleotide sequence ID" value="NZ_JAFKCZ010000004.1"/>
</dbReference>
<dbReference type="EMBL" id="JAFKCZ010000004">
    <property type="protein sequence ID" value="MBN7796123.1"/>
    <property type="molecule type" value="Genomic_DNA"/>
</dbReference>
<protein>
    <submittedName>
        <fullName evidence="2">DUF3649 domain-containing protein</fullName>
    </submittedName>
</protein>